<keyword evidence="2" id="KW-1185">Reference proteome</keyword>
<evidence type="ECO:0000313" key="1">
    <source>
        <dbReference type="EMBL" id="KNZ44436.1"/>
    </source>
</evidence>
<organism evidence="1 2">
    <name type="scientific">Puccinia sorghi</name>
    <dbReference type="NCBI Taxonomy" id="27349"/>
    <lineage>
        <taxon>Eukaryota</taxon>
        <taxon>Fungi</taxon>
        <taxon>Dikarya</taxon>
        <taxon>Basidiomycota</taxon>
        <taxon>Pucciniomycotina</taxon>
        <taxon>Pucciniomycetes</taxon>
        <taxon>Pucciniales</taxon>
        <taxon>Pucciniaceae</taxon>
        <taxon>Puccinia</taxon>
    </lineage>
</organism>
<reference evidence="1 2" key="1">
    <citation type="submission" date="2015-08" db="EMBL/GenBank/DDBJ databases">
        <title>Next Generation Sequencing and Analysis of the Genome of Puccinia sorghi L Schw, the Causal Agent of Maize Common Rust.</title>
        <authorList>
            <person name="Rochi L."/>
            <person name="Burguener G."/>
            <person name="Darino M."/>
            <person name="Turjanski A."/>
            <person name="Kreff E."/>
            <person name="Dieguez M.J."/>
            <person name="Sacco F."/>
        </authorList>
    </citation>
    <scope>NUCLEOTIDE SEQUENCE [LARGE SCALE GENOMIC DNA]</scope>
    <source>
        <strain evidence="1 2">RO10H11247</strain>
    </source>
</reference>
<name>A0A0L6U7G7_9BASI</name>
<sequence length="141" mass="16079">MGVGHTYRPTTSISGPWFKFHNPQPQNWAAWVADATPKLPNWVVDKILKPSKPTHKAEGCTSLQNIKSIFSTYHGKITNFALWTAHNCYVTIYLTSKEWCNQAQTAQTGIPSRHQIVQLLASGWRVEPSDCHSRWHLKVRI</sequence>
<comment type="caution">
    <text evidence="1">The sequence shown here is derived from an EMBL/GenBank/DDBJ whole genome shotgun (WGS) entry which is preliminary data.</text>
</comment>
<dbReference type="EMBL" id="LAVV01014793">
    <property type="protein sequence ID" value="KNZ44436.1"/>
    <property type="molecule type" value="Genomic_DNA"/>
</dbReference>
<dbReference type="VEuPathDB" id="FungiDB:VP01_916g6"/>
<dbReference type="OrthoDB" id="2422411at2759"/>
<gene>
    <name evidence="1" type="ORF">VP01_916g6</name>
</gene>
<proteinExistence type="predicted"/>
<evidence type="ECO:0000313" key="2">
    <source>
        <dbReference type="Proteomes" id="UP000037035"/>
    </source>
</evidence>
<dbReference type="AlphaFoldDB" id="A0A0L6U7G7"/>
<accession>A0A0L6U7G7</accession>
<dbReference type="Proteomes" id="UP000037035">
    <property type="component" value="Unassembled WGS sequence"/>
</dbReference>
<protein>
    <submittedName>
        <fullName evidence="1">Uncharacterized protein</fullName>
    </submittedName>
</protein>